<protein>
    <submittedName>
        <fullName evidence="1">Uncharacterized protein</fullName>
    </submittedName>
</protein>
<accession>A0AAE0GWX4</accession>
<dbReference type="EMBL" id="LGRX02001594">
    <property type="protein sequence ID" value="KAK3285862.1"/>
    <property type="molecule type" value="Genomic_DNA"/>
</dbReference>
<evidence type="ECO:0000313" key="2">
    <source>
        <dbReference type="Proteomes" id="UP001190700"/>
    </source>
</evidence>
<proteinExistence type="predicted"/>
<keyword evidence="2" id="KW-1185">Reference proteome</keyword>
<evidence type="ECO:0000313" key="1">
    <source>
        <dbReference type="EMBL" id="KAK3285862.1"/>
    </source>
</evidence>
<comment type="caution">
    <text evidence="1">The sequence shown here is derived from an EMBL/GenBank/DDBJ whole genome shotgun (WGS) entry which is preliminary data.</text>
</comment>
<dbReference type="Proteomes" id="UP001190700">
    <property type="component" value="Unassembled WGS sequence"/>
</dbReference>
<name>A0AAE0GWX4_9CHLO</name>
<sequence>MGDRAQAVGAFHPEGLLEGRSRILAVADNTFVANQEAVRVGGKACGKRFVAKSVGLGPKALRRPSCSRRVSEAVEGAPFDKATRDGLKHVATKILGRELTPEGTITWWWGSKILGRELTPEGTITWWWGSKILGRPIRSDGRTLLATLPA</sequence>
<reference evidence="1 2" key="1">
    <citation type="journal article" date="2015" name="Genome Biol. Evol.">
        <title>Comparative Genomics of a Bacterivorous Green Alga Reveals Evolutionary Causalities and Consequences of Phago-Mixotrophic Mode of Nutrition.</title>
        <authorList>
            <person name="Burns J.A."/>
            <person name="Paasch A."/>
            <person name="Narechania A."/>
            <person name="Kim E."/>
        </authorList>
    </citation>
    <scope>NUCLEOTIDE SEQUENCE [LARGE SCALE GENOMIC DNA]</scope>
    <source>
        <strain evidence="1 2">PLY_AMNH</strain>
    </source>
</reference>
<organism evidence="1 2">
    <name type="scientific">Cymbomonas tetramitiformis</name>
    <dbReference type="NCBI Taxonomy" id="36881"/>
    <lineage>
        <taxon>Eukaryota</taxon>
        <taxon>Viridiplantae</taxon>
        <taxon>Chlorophyta</taxon>
        <taxon>Pyramimonadophyceae</taxon>
        <taxon>Pyramimonadales</taxon>
        <taxon>Pyramimonadaceae</taxon>
        <taxon>Cymbomonas</taxon>
    </lineage>
</organism>
<gene>
    <name evidence="1" type="ORF">CYMTET_6537</name>
</gene>
<dbReference type="AlphaFoldDB" id="A0AAE0GWX4"/>